<dbReference type="InterPro" id="IPR053301">
    <property type="entry name" value="F-box_motif"/>
</dbReference>
<dbReference type="Gene3D" id="1.25.40.10">
    <property type="entry name" value="Tetratricopeptide repeat domain"/>
    <property type="match status" value="1"/>
</dbReference>
<dbReference type="EMBL" id="SDRB02011758">
    <property type="protein sequence ID" value="THG00265.1"/>
    <property type="molecule type" value="Genomic_DNA"/>
</dbReference>
<dbReference type="Gene3D" id="1.20.1280.50">
    <property type="match status" value="1"/>
</dbReference>
<dbReference type="InterPro" id="IPR011990">
    <property type="entry name" value="TPR-like_helical_dom_sf"/>
</dbReference>
<dbReference type="Proteomes" id="UP000306102">
    <property type="component" value="Unassembled WGS sequence"/>
</dbReference>
<evidence type="ECO:0000259" key="1">
    <source>
        <dbReference type="PROSITE" id="PS50181"/>
    </source>
</evidence>
<dbReference type="Pfam" id="PF00646">
    <property type="entry name" value="F-box"/>
    <property type="match status" value="1"/>
</dbReference>
<dbReference type="STRING" id="542762.A0A4S4DCJ2"/>
<dbReference type="PANTHER" id="PTHR45088:SF1">
    <property type="entry name" value="OS04G0476000 PROTEIN"/>
    <property type="match status" value="1"/>
</dbReference>
<dbReference type="SMART" id="SM00671">
    <property type="entry name" value="SEL1"/>
    <property type="match status" value="5"/>
</dbReference>
<dbReference type="SUPFAM" id="SSF81901">
    <property type="entry name" value="HCP-like"/>
    <property type="match status" value="1"/>
</dbReference>
<comment type="caution">
    <text evidence="2">The sequence shown here is derived from an EMBL/GenBank/DDBJ whole genome shotgun (WGS) entry which is preliminary data.</text>
</comment>
<reference evidence="2 3" key="1">
    <citation type="journal article" date="2018" name="Proc. Natl. Acad. Sci. U.S.A.">
        <title>Draft genome sequence of Camellia sinensis var. sinensis provides insights into the evolution of the tea genome and tea quality.</title>
        <authorList>
            <person name="Wei C."/>
            <person name="Yang H."/>
            <person name="Wang S."/>
            <person name="Zhao J."/>
            <person name="Liu C."/>
            <person name="Gao L."/>
            <person name="Xia E."/>
            <person name="Lu Y."/>
            <person name="Tai Y."/>
            <person name="She G."/>
            <person name="Sun J."/>
            <person name="Cao H."/>
            <person name="Tong W."/>
            <person name="Gao Q."/>
            <person name="Li Y."/>
            <person name="Deng W."/>
            <person name="Jiang X."/>
            <person name="Wang W."/>
            <person name="Chen Q."/>
            <person name="Zhang S."/>
            <person name="Li H."/>
            <person name="Wu J."/>
            <person name="Wang P."/>
            <person name="Li P."/>
            <person name="Shi C."/>
            <person name="Zheng F."/>
            <person name="Jian J."/>
            <person name="Huang B."/>
            <person name="Shan D."/>
            <person name="Shi M."/>
            <person name="Fang C."/>
            <person name="Yue Y."/>
            <person name="Li F."/>
            <person name="Li D."/>
            <person name="Wei S."/>
            <person name="Han B."/>
            <person name="Jiang C."/>
            <person name="Yin Y."/>
            <person name="Xia T."/>
            <person name="Zhang Z."/>
            <person name="Bennetzen J.L."/>
            <person name="Zhao S."/>
            <person name="Wan X."/>
        </authorList>
    </citation>
    <scope>NUCLEOTIDE SEQUENCE [LARGE SCALE GENOMIC DNA]</scope>
    <source>
        <strain evidence="3">cv. Shuchazao</strain>
        <tissue evidence="2">Leaf</tissue>
    </source>
</reference>
<proteinExistence type="predicted"/>
<evidence type="ECO:0000313" key="3">
    <source>
        <dbReference type="Proteomes" id="UP000306102"/>
    </source>
</evidence>
<dbReference type="PROSITE" id="PS50181">
    <property type="entry name" value="FBOX"/>
    <property type="match status" value="1"/>
</dbReference>
<evidence type="ECO:0000313" key="2">
    <source>
        <dbReference type="EMBL" id="THG00265.1"/>
    </source>
</evidence>
<dbReference type="Gene3D" id="1.25.40.280">
    <property type="entry name" value="alix/aip1 like domains"/>
    <property type="match status" value="1"/>
</dbReference>
<accession>A0A4S4DCJ2</accession>
<dbReference type="AlphaFoldDB" id="A0A4S4DCJ2"/>
<dbReference type="PANTHER" id="PTHR45088">
    <property type="entry name" value="OSJNBA0022H21.17 PROTEIN"/>
    <property type="match status" value="1"/>
</dbReference>
<feature type="domain" description="F-box" evidence="1">
    <location>
        <begin position="74"/>
        <end position="123"/>
    </location>
</feature>
<name>A0A4S4DCJ2_CAMSN</name>
<gene>
    <name evidence="2" type="ORF">TEA_026291</name>
</gene>
<dbReference type="SUPFAM" id="SSF81383">
    <property type="entry name" value="F-box domain"/>
    <property type="match status" value="1"/>
</dbReference>
<dbReference type="Pfam" id="PF08238">
    <property type="entry name" value="Sel1"/>
    <property type="match status" value="4"/>
</dbReference>
<sequence>MEKTWPARSNASHFTALPLINKVKDKDNNDIDQFDLFSKKLCFKFPPKFTNSSFRTTRFFSKSSPPSTSRPSSPRDFSMLPDDVLTKIAAAFSHPNLQTASLVCKSWRDGLRPLREAMVFLRWGKRFKHGRGGVKPNLQKALDSFLKGAARGSTLAMVDAGLVYWEMGKKKEGIALYQRAAVLGDPAGQCNLGISYLKAEPPKAEEAVKWLRQASVAGHVRAQYQLALCLHQAQGVERNLPEAARWYLRAAEGGYVRAMYNTSLCFLVGEGFTQSHRLARKWMKRAADCGHSKAQFEHGLGLFSEGEMMKAVVYLELATRAGETAAAHVKNVILQQLSVTSRDRAMILADNWRALPLSYSNVNDQIRRVTSRGESYGQAISGFSQCVIYVYTQIFKALGFQENEEMLNRGRVGVTGIAPPQLRSDLQTLKQLRSYLERATVDSPTSRRDLLQSYYKALCAVKSRFPISGDEDPVNAVTFTLHMMLNVGDVDDV</sequence>
<dbReference type="InterPro" id="IPR006597">
    <property type="entry name" value="Sel1-like"/>
</dbReference>
<organism evidence="2 3">
    <name type="scientific">Camellia sinensis var. sinensis</name>
    <name type="common">China tea</name>
    <dbReference type="NCBI Taxonomy" id="542762"/>
    <lineage>
        <taxon>Eukaryota</taxon>
        <taxon>Viridiplantae</taxon>
        <taxon>Streptophyta</taxon>
        <taxon>Embryophyta</taxon>
        <taxon>Tracheophyta</taxon>
        <taxon>Spermatophyta</taxon>
        <taxon>Magnoliopsida</taxon>
        <taxon>eudicotyledons</taxon>
        <taxon>Gunneridae</taxon>
        <taxon>Pentapetalae</taxon>
        <taxon>asterids</taxon>
        <taxon>Ericales</taxon>
        <taxon>Theaceae</taxon>
        <taxon>Camellia</taxon>
    </lineage>
</organism>
<dbReference type="InterPro" id="IPR038499">
    <property type="entry name" value="BRO1_sf"/>
</dbReference>
<protein>
    <recommendedName>
        <fullName evidence="1">F-box domain-containing protein</fullName>
    </recommendedName>
</protein>
<dbReference type="InterPro" id="IPR001810">
    <property type="entry name" value="F-box_dom"/>
</dbReference>
<keyword evidence="3" id="KW-1185">Reference proteome</keyword>
<dbReference type="InterPro" id="IPR036047">
    <property type="entry name" value="F-box-like_dom_sf"/>
</dbReference>